<accession>A0A427YWZ7</accession>
<keyword evidence="1" id="KW-0812">Transmembrane</keyword>
<dbReference type="Proteomes" id="UP000279259">
    <property type="component" value="Unassembled WGS sequence"/>
</dbReference>
<comment type="caution">
    <text evidence="2">The sequence shown here is derived from an EMBL/GenBank/DDBJ whole genome shotgun (WGS) entry which is preliminary data.</text>
</comment>
<dbReference type="EMBL" id="RSCD01000001">
    <property type="protein sequence ID" value="RSH95629.1"/>
    <property type="molecule type" value="Genomic_DNA"/>
</dbReference>
<gene>
    <name evidence="2" type="ORF">EHS25_000721</name>
</gene>
<evidence type="ECO:0000313" key="3">
    <source>
        <dbReference type="Proteomes" id="UP000279259"/>
    </source>
</evidence>
<protein>
    <submittedName>
        <fullName evidence="2">Uncharacterized protein</fullName>
    </submittedName>
</protein>
<sequence length="141" mass="14699">MAILTKRNLAHAALALGLDVTTGGVVVYTRGAAEVLAVAKTAAVSSKSAALVAAKGAVVGTGLAVKGFVITDIIQQVDILMGGLVHRRVDWPAFIRRSITRFVKAVAGVCAAVAFAFIYEPEGQAARRIEVVDHVDEGWGM</sequence>
<reference evidence="2 3" key="1">
    <citation type="submission" date="2018-11" db="EMBL/GenBank/DDBJ databases">
        <title>Genome sequence of Saitozyma podzolica DSM 27192.</title>
        <authorList>
            <person name="Aliyu H."/>
            <person name="Gorte O."/>
            <person name="Ochsenreither K."/>
        </authorList>
    </citation>
    <scope>NUCLEOTIDE SEQUENCE [LARGE SCALE GENOMIC DNA]</scope>
    <source>
        <strain evidence="2 3">DSM 27192</strain>
    </source>
</reference>
<organism evidence="2 3">
    <name type="scientific">Saitozyma podzolica</name>
    <dbReference type="NCBI Taxonomy" id="1890683"/>
    <lineage>
        <taxon>Eukaryota</taxon>
        <taxon>Fungi</taxon>
        <taxon>Dikarya</taxon>
        <taxon>Basidiomycota</taxon>
        <taxon>Agaricomycotina</taxon>
        <taxon>Tremellomycetes</taxon>
        <taxon>Tremellales</taxon>
        <taxon>Trimorphomycetaceae</taxon>
        <taxon>Saitozyma</taxon>
    </lineage>
</organism>
<feature type="transmembrane region" description="Helical" evidence="1">
    <location>
        <begin position="102"/>
        <end position="119"/>
    </location>
</feature>
<proteinExistence type="predicted"/>
<name>A0A427YWZ7_9TREE</name>
<keyword evidence="1" id="KW-0472">Membrane</keyword>
<keyword evidence="3" id="KW-1185">Reference proteome</keyword>
<dbReference type="AlphaFoldDB" id="A0A427YWZ7"/>
<evidence type="ECO:0000313" key="2">
    <source>
        <dbReference type="EMBL" id="RSH95629.1"/>
    </source>
</evidence>
<evidence type="ECO:0000256" key="1">
    <source>
        <dbReference type="SAM" id="Phobius"/>
    </source>
</evidence>
<keyword evidence="1" id="KW-1133">Transmembrane helix</keyword>